<dbReference type="AlphaFoldDB" id="A0A1L9T010"/>
<dbReference type="Gene3D" id="3.40.309.10">
    <property type="entry name" value="Aldehyde Dehydrogenase, Chain A, domain 2"/>
    <property type="match status" value="1"/>
</dbReference>
<evidence type="ECO:0000259" key="1">
    <source>
        <dbReference type="Pfam" id="PF00171"/>
    </source>
</evidence>
<proteinExistence type="predicted"/>
<dbReference type="RefSeq" id="XP_040696598.1">
    <property type="nucleotide sequence ID" value="XM_040843210.1"/>
</dbReference>
<evidence type="ECO:0000313" key="2">
    <source>
        <dbReference type="EMBL" id="OJJ52792.1"/>
    </source>
</evidence>
<organism evidence="2 3">
    <name type="scientific">Aspergillus sydowii CBS 593.65</name>
    <dbReference type="NCBI Taxonomy" id="1036612"/>
    <lineage>
        <taxon>Eukaryota</taxon>
        <taxon>Fungi</taxon>
        <taxon>Dikarya</taxon>
        <taxon>Ascomycota</taxon>
        <taxon>Pezizomycotina</taxon>
        <taxon>Eurotiomycetes</taxon>
        <taxon>Eurotiomycetidae</taxon>
        <taxon>Eurotiales</taxon>
        <taxon>Aspergillaceae</taxon>
        <taxon>Aspergillus</taxon>
        <taxon>Aspergillus subgen. Nidulantes</taxon>
    </lineage>
</organism>
<dbReference type="VEuPathDB" id="FungiDB:ASPSYDRAFT_163912"/>
<accession>A0A1L9T010</accession>
<evidence type="ECO:0000313" key="3">
    <source>
        <dbReference type="Proteomes" id="UP000184356"/>
    </source>
</evidence>
<dbReference type="InterPro" id="IPR015590">
    <property type="entry name" value="Aldehyde_DH_dom"/>
</dbReference>
<dbReference type="Pfam" id="PF00171">
    <property type="entry name" value="Aldedh"/>
    <property type="match status" value="1"/>
</dbReference>
<dbReference type="OrthoDB" id="310895at2759"/>
<dbReference type="InterPro" id="IPR016161">
    <property type="entry name" value="Ald_DH/histidinol_DH"/>
</dbReference>
<dbReference type="SUPFAM" id="SSF53720">
    <property type="entry name" value="ALDH-like"/>
    <property type="match status" value="1"/>
</dbReference>
<dbReference type="InterPro" id="IPR016162">
    <property type="entry name" value="Ald_DH_N"/>
</dbReference>
<dbReference type="GeneID" id="63759283"/>
<feature type="domain" description="Aldehyde dehydrogenase" evidence="1">
    <location>
        <begin position="3"/>
        <end position="49"/>
    </location>
</feature>
<protein>
    <recommendedName>
        <fullName evidence="1">Aldehyde dehydrogenase domain-containing protein</fullName>
    </recommendedName>
</protein>
<sequence length="55" mass="5903">MGSAATNLKNIKLECGEKSPSIVFADAELDQAVKRTYMGIIGNQGEVSILHPWGL</sequence>
<reference evidence="3" key="1">
    <citation type="journal article" date="2017" name="Genome Biol.">
        <title>Comparative genomics reveals high biological diversity and specific adaptations in the industrially and medically important fungal genus Aspergillus.</title>
        <authorList>
            <person name="de Vries R.P."/>
            <person name="Riley R."/>
            <person name="Wiebenga A."/>
            <person name="Aguilar-Osorio G."/>
            <person name="Amillis S."/>
            <person name="Uchima C.A."/>
            <person name="Anderluh G."/>
            <person name="Asadollahi M."/>
            <person name="Askin M."/>
            <person name="Barry K."/>
            <person name="Battaglia E."/>
            <person name="Bayram O."/>
            <person name="Benocci T."/>
            <person name="Braus-Stromeyer S.A."/>
            <person name="Caldana C."/>
            <person name="Canovas D."/>
            <person name="Cerqueira G.C."/>
            <person name="Chen F."/>
            <person name="Chen W."/>
            <person name="Choi C."/>
            <person name="Clum A."/>
            <person name="Dos Santos R.A."/>
            <person name="Damasio A.R."/>
            <person name="Diallinas G."/>
            <person name="Emri T."/>
            <person name="Fekete E."/>
            <person name="Flipphi M."/>
            <person name="Freyberg S."/>
            <person name="Gallo A."/>
            <person name="Gournas C."/>
            <person name="Habgood R."/>
            <person name="Hainaut M."/>
            <person name="Harispe M.L."/>
            <person name="Henrissat B."/>
            <person name="Hilden K.S."/>
            <person name="Hope R."/>
            <person name="Hossain A."/>
            <person name="Karabika E."/>
            <person name="Karaffa L."/>
            <person name="Karanyi Z."/>
            <person name="Krasevec N."/>
            <person name="Kuo A."/>
            <person name="Kusch H."/>
            <person name="LaButti K."/>
            <person name="Lagendijk E.L."/>
            <person name="Lapidus A."/>
            <person name="Levasseur A."/>
            <person name="Lindquist E."/>
            <person name="Lipzen A."/>
            <person name="Logrieco A.F."/>
            <person name="MacCabe A."/>
            <person name="Maekelae M.R."/>
            <person name="Malavazi I."/>
            <person name="Melin P."/>
            <person name="Meyer V."/>
            <person name="Mielnichuk N."/>
            <person name="Miskei M."/>
            <person name="Molnar A.P."/>
            <person name="Mule G."/>
            <person name="Ngan C.Y."/>
            <person name="Orejas M."/>
            <person name="Orosz E."/>
            <person name="Ouedraogo J.P."/>
            <person name="Overkamp K.M."/>
            <person name="Park H.-S."/>
            <person name="Perrone G."/>
            <person name="Piumi F."/>
            <person name="Punt P.J."/>
            <person name="Ram A.F."/>
            <person name="Ramon A."/>
            <person name="Rauscher S."/>
            <person name="Record E."/>
            <person name="Riano-Pachon D.M."/>
            <person name="Robert V."/>
            <person name="Roehrig J."/>
            <person name="Ruller R."/>
            <person name="Salamov A."/>
            <person name="Salih N.S."/>
            <person name="Samson R.A."/>
            <person name="Sandor E."/>
            <person name="Sanguinetti M."/>
            <person name="Schuetze T."/>
            <person name="Sepcic K."/>
            <person name="Shelest E."/>
            <person name="Sherlock G."/>
            <person name="Sophianopoulou V."/>
            <person name="Squina F.M."/>
            <person name="Sun H."/>
            <person name="Susca A."/>
            <person name="Todd R.B."/>
            <person name="Tsang A."/>
            <person name="Unkles S.E."/>
            <person name="van de Wiele N."/>
            <person name="van Rossen-Uffink D."/>
            <person name="Oliveira J.V."/>
            <person name="Vesth T.C."/>
            <person name="Visser J."/>
            <person name="Yu J.-H."/>
            <person name="Zhou M."/>
            <person name="Andersen M.R."/>
            <person name="Archer D.B."/>
            <person name="Baker S.E."/>
            <person name="Benoit I."/>
            <person name="Brakhage A.A."/>
            <person name="Braus G.H."/>
            <person name="Fischer R."/>
            <person name="Frisvad J.C."/>
            <person name="Goldman G.H."/>
            <person name="Houbraken J."/>
            <person name="Oakley B."/>
            <person name="Pocsi I."/>
            <person name="Scazzocchio C."/>
            <person name="Seiboth B."/>
            <person name="vanKuyk P.A."/>
            <person name="Wortman J."/>
            <person name="Dyer P.S."/>
            <person name="Grigoriev I.V."/>
        </authorList>
    </citation>
    <scope>NUCLEOTIDE SEQUENCE [LARGE SCALE GENOMIC DNA]</scope>
    <source>
        <strain evidence="3">CBS 593.65</strain>
    </source>
</reference>
<name>A0A1L9T010_9EURO</name>
<dbReference type="Proteomes" id="UP000184356">
    <property type="component" value="Unassembled WGS sequence"/>
</dbReference>
<dbReference type="Gene3D" id="3.40.605.10">
    <property type="entry name" value="Aldehyde Dehydrogenase, Chain A, domain 1"/>
    <property type="match status" value="1"/>
</dbReference>
<dbReference type="EMBL" id="KV878599">
    <property type="protein sequence ID" value="OJJ52792.1"/>
    <property type="molecule type" value="Genomic_DNA"/>
</dbReference>
<dbReference type="InterPro" id="IPR016163">
    <property type="entry name" value="Ald_DH_C"/>
</dbReference>
<dbReference type="STRING" id="1036612.A0A1L9T010"/>
<gene>
    <name evidence="2" type="ORF">ASPSYDRAFT_163912</name>
</gene>
<keyword evidence="3" id="KW-1185">Reference proteome</keyword>
<dbReference type="GO" id="GO:0016620">
    <property type="term" value="F:oxidoreductase activity, acting on the aldehyde or oxo group of donors, NAD or NADP as acceptor"/>
    <property type="evidence" value="ECO:0007669"/>
    <property type="project" value="InterPro"/>
</dbReference>